<accession>A0A9P6SJQ4</accession>
<keyword evidence="2" id="KW-0812">Transmembrane</keyword>
<dbReference type="InterPro" id="IPR029033">
    <property type="entry name" value="His_PPase_superfam"/>
</dbReference>
<dbReference type="InterPro" id="IPR050645">
    <property type="entry name" value="Histidine_acid_phosphatase"/>
</dbReference>
<evidence type="ECO:0000256" key="1">
    <source>
        <dbReference type="ARBA" id="ARBA00005375"/>
    </source>
</evidence>
<dbReference type="AlphaFoldDB" id="A0A9P6SJQ4"/>
<feature type="transmembrane region" description="Helical" evidence="2">
    <location>
        <begin position="451"/>
        <end position="472"/>
    </location>
</feature>
<comment type="caution">
    <text evidence="4">The sequence shown here is derived from an EMBL/GenBank/DDBJ whole genome shotgun (WGS) entry which is preliminary data.</text>
</comment>
<sequence length="497" mass="52228">MVHINHLILSAVLPVIAAQETILGVYIFHRHGDRSTKSYPPTHLTDLGYAEVFQSGSFYRSRYVDSNASNPIFGISSDLVKGSQLSVQSPTDDVLQNSASGFLQGLYPPVGATLGSETVANGSTVQSPLGGYQLIPVSVLAPTSAVSQPGDAVWLEGTTGCENAVISSNNYFLSQDFQNLTSKTASFYQSILPVVNNTFTTATDIYKNAYASKLLLRVLSLFNIRLTSIVWDLVQVSLIHNTTIQSSELLTPSNILQLQTLSDHHEFNLAYNASDPVRAIDGAVLAAQVVQALNATIAGKSTPSINVQLGEYANFLAFFGLAQLPAASVNFTGINNFASSMVFELVTNSTVNNTTYPSTDDISVRFLFANGTAGQAPLNSYPLFGQSQIELPWSNFVSEMDKFAIGSQDAWCSTCGAGSTACNTTTSATTGSSSSSPTAHSGGGISRAVDGVIGAMVTLAVILALVAALMLVGGFRLVRKGTGTANNGGVVGTTGKA</sequence>
<keyword evidence="3" id="KW-0732">Signal</keyword>
<keyword evidence="2" id="KW-1133">Transmembrane helix</keyword>
<reference evidence="4" key="1">
    <citation type="submission" date="2019-07" db="EMBL/GenBank/DDBJ databases">
        <title>Hyphodiscus hymeniophilus genome sequencing and assembly.</title>
        <authorList>
            <person name="Kramer G."/>
            <person name="Nodwell J."/>
        </authorList>
    </citation>
    <scope>NUCLEOTIDE SEQUENCE</scope>
    <source>
        <strain evidence="4">ATCC 34498</strain>
    </source>
</reference>
<dbReference type="Pfam" id="PF00328">
    <property type="entry name" value="His_Phos_2"/>
    <property type="match status" value="1"/>
</dbReference>
<protein>
    <recommendedName>
        <fullName evidence="6">Histidine acid phosphatase</fullName>
    </recommendedName>
</protein>
<keyword evidence="2" id="KW-0472">Membrane</keyword>
<evidence type="ECO:0008006" key="6">
    <source>
        <dbReference type="Google" id="ProtNLM"/>
    </source>
</evidence>
<evidence type="ECO:0000313" key="5">
    <source>
        <dbReference type="Proteomes" id="UP000785200"/>
    </source>
</evidence>
<dbReference type="OrthoDB" id="258392at2759"/>
<evidence type="ECO:0000256" key="2">
    <source>
        <dbReference type="SAM" id="Phobius"/>
    </source>
</evidence>
<comment type="similarity">
    <text evidence="1">Belongs to the histidine acid phosphatase family.</text>
</comment>
<evidence type="ECO:0000313" key="4">
    <source>
        <dbReference type="EMBL" id="KAG0645039.1"/>
    </source>
</evidence>
<dbReference type="InterPro" id="IPR000560">
    <property type="entry name" value="His_Pase_clade-2"/>
</dbReference>
<gene>
    <name evidence="4" type="ORF">D0Z07_9074</name>
</gene>
<keyword evidence="5" id="KW-1185">Reference proteome</keyword>
<name>A0A9P6SJQ4_9HELO</name>
<dbReference type="PANTHER" id="PTHR11567:SF142">
    <property type="entry name" value="PHOSPHOGLYCERATE MUTASE-LIKE PROTEIN"/>
    <property type="match status" value="1"/>
</dbReference>
<proteinExistence type="inferred from homology"/>
<dbReference type="EMBL" id="VNKQ01000020">
    <property type="protein sequence ID" value="KAG0645039.1"/>
    <property type="molecule type" value="Genomic_DNA"/>
</dbReference>
<dbReference type="PANTHER" id="PTHR11567">
    <property type="entry name" value="ACID PHOSPHATASE-RELATED"/>
    <property type="match status" value="1"/>
</dbReference>
<feature type="signal peptide" evidence="3">
    <location>
        <begin position="1"/>
        <end position="18"/>
    </location>
</feature>
<evidence type="ECO:0000256" key="3">
    <source>
        <dbReference type="SAM" id="SignalP"/>
    </source>
</evidence>
<dbReference type="Proteomes" id="UP000785200">
    <property type="component" value="Unassembled WGS sequence"/>
</dbReference>
<dbReference type="GO" id="GO:0016791">
    <property type="term" value="F:phosphatase activity"/>
    <property type="evidence" value="ECO:0007669"/>
    <property type="project" value="TreeGrafter"/>
</dbReference>
<organism evidence="4 5">
    <name type="scientific">Hyphodiscus hymeniophilus</name>
    <dbReference type="NCBI Taxonomy" id="353542"/>
    <lineage>
        <taxon>Eukaryota</taxon>
        <taxon>Fungi</taxon>
        <taxon>Dikarya</taxon>
        <taxon>Ascomycota</taxon>
        <taxon>Pezizomycotina</taxon>
        <taxon>Leotiomycetes</taxon>
        <taxon>Helotiales</taxon>
        <taxon>Hyphodiscaceae</taxon>
        <taxon>Hyphodiscus</taxon>
    </lineage>
</organism>
<dbReference type="Gene3D" id="3.40.50.1240">
    <property type="entry name" value="Phosphoglycerate mutase-like"/>
    <property type="match status" value="1"/>
</dbReference>
<dbReference type="SUPFAM" id="SSF53254">
    <property type="entry name" value="Phosphoglycerate mutase-like"/>
    <property type="match status" value="1"/>
</dbReference>
<feature type="chain" id="PRO_5042493824" description="Histidine acid phosphatase" evidence="3">
    <location>
        <begin position="19"/>
        <end position="497"/>
    </location>
</feature>